<name>A0A0A3JB82_9BACL</name>
<keyword evidence="2" id="KW-1185">Reference proteome</keyword>
<accession>A0A0A3JB82</accession>
<evidence type="ECO:0000313" key="2">
    <source>
        <dbReference type="Proteomes" id="UP000030595"/>
    </source>
</evidence>
<sequence>MTTLDIEKNVKIKLNSTIRPTEGDHESYELWLQGSFIRKSNKMYLRYEEVLDGKTIRTTVKMNDHNAFILRSGGVKMRLPFNLQEKQNGHYDTEYGTLPILTKTHRLTHVHNDNNSIEGNFNVQYDLIIGGQSVGEYQLEIQYSEGKA</sequence>
<dbReference type="Pfam" id="PF09148">
    <property type="entry name" value="DUF1934"/>
    <property type="match status" value="1"/>
</dbReference>
<organism evidence="1 2">
    <name type="scientific">Ureibacillus massiliensis 4400831 = CIP 108448 = CCUG 49529</name>
    <dbReference type="NCBI Taxonomy" id="1211035"/>
    <lineage>
        <taxon>Bacteria</taxon>
        <taxon>Bacillati</taxon>
        <taxon>Bacillota</taxon>
        <taxon>Bacilli</taxon>
        <taxon>Bacillales</taxon>
        <taxon>Caryophanaceae</taxon>
        <taxon>Ureibacillus</taxon>
    </lineage>
</organism>
<dbReference type="InterPro" id="IPR012674">
    <property type="entry name" value="Calycin"/>
</dbReference>
<dbReference type="EMBL" id="JPVQ01000001">
    <property type="protein sequence ID" value="KGR92438.1"/>
    <property type="molecule type" value="Genomic_DNA"/>
</dbReference>
<proteinExistence type="predicted"/>
<dbReference type="OrthoDB" id="2352933at2"/>
<dbReference type="InterPro" id="IPR015231">
    <property type="entry name" value="DUF1934"/>
</dbReference>
<protein>
    <recommendedName>
        <fullName evidence="3">DUF1934 domain-containing protein</fullName>
    </recommendedName>
</protein>
<dbReference type="AlphaFoldDB" id="A0A0A3JB82"/>
<dbReference type="RefSeq" id="WP_036171159.1">
    <property type="nucleotide sequence ID" value="NZ_AVCZ01000001.1"/>
</dbReference>
<reference evidence="1 2" key="1">
    <citation type="submission" date="2014-02" db="EMBL/GenBank/DDBJ databases">
        <title>Draft genome sequence of Lysinibacillus massiliensis CCUG 49529.</title>
        <authorList>
            <person name="Zhang F."/>
            <person name="Wang G."/>
            <person name="Zhang L."/>
        </authorList>
    </citation>
    <scope>NUCLEOTIDE SEQUENCE [LARGE SCALE GENOMIC DNA]</scope>
    <source>
        <strain evidence="1 2">CCUG 49529</strain>
    </source>
</reference>
<dbReference type="Gene3D" id="2.40.128.20">
    <property type="match status" value="1"/>
</dbReference>
<dbReference type="SUPFAM" id="SSF50814">
    <property type="entry name" value="Lipocalins"/>
    <property type="match status" value="1"/>
</dbReference>
<comment type="caution">
    <text evidence="1">The sequence shown here is derived from an EMBL/GenBank/DDBJ whole genome shotgun (WGS) entry which is preliminary data.</text>
</comment>
<dbReference type="Proteomes" id="UP000030595">
    <property type="component" value="Unassembled WGS sequence"/>
</dbReference>
<evidence type="ECO:0000313" key="1">
    <source>
        <dbReference type="EMBL" id="KGR92438.1"/>
    </source>
</evidence>
<evidence type="ECO:0008006" key="3">
    <source>
        <dbReference type="Google" id="ProtNLM"/>
    </source>
</evidence>
<dbReference type="eggNOG" id="COG4506">
    <property type="taxonomic scope" value="Bacteria"/>
</dbReference>
<gene>
    <name evidence="1" type="ORF">CD30_01100</name>
</gene>